<dbReference type="RefSeq" id="WP_377565343.1">
    <property type="nucleotide sequence ID" value="NZ_JBHTJZ010000023.1"/>
</dbReference>
<dbReference type="InterPro" id="IPR002491">
    <property type="entry name" value="ABC_transptr_periplasmic_BD"/>
</dbReference>
<evidence type="ECO:0000256" key="1">
    <source>
        <dbReference type="ARBA" id="ARBA00004196"/>
    </source>
</evidence>
<accession>A0ABW3HT73</accession>
<reference evidence="8" key="1">
    <citation type="journal article" date="2019" name="Int. J. Syst. Evol. Microbiol.">
        <title>The Global Catalogue of Microorganisms (GCM) 10K type strain sequencing project: providing services to taxonomists for standard genome sequencing and annotation.</title>
        <authorList>
            <consortium name="The Broad Institute Genomics Platform"/>
            <consortium name="The Broad Institute Genome Sequencing Center for Infectious Disease"/>
            <person name="Wu L."/>
            <person name="Ma J."/>
        </authorList>
    </citation>
    <scope>NUCLEOTIDE SEQUENCE [LARGE SCALE GENOMIC DNA]</scope>
    <source>
        <strain evidence="8">CCUG 59129</strain>
    </source>
</reference>
<dbReference type="CDD" id="cd01146">
    <property type="entry name" value="FhuD"/>
    <property type="match status" value="1"/>
</dbReference>
<dbReference type="PANTHER" id="PTHR30532">
    <property type="entry name" value="IRON III DICITRATE-BINDING PERIPLASMIC PROTEIN"/>
    <property type="match status" value="1"/>
</dbReference>
<keyword evidence="4" id="KW-0732">Signal</keyword>
<comment type="similarity">
    <text evidence="2">Belongs to the bacterial solute-binding protein 8 family.</text>
</comment>
<organism evidence="7 8">
    <name type="scientific">Paenibacillus chungangensis</name>
    <dbReference type="NCBI Taxonomy" id="696535"/>
    <lineage>
        <taxon>Bacteria</taxon>
        <taxon>Bacillati</taxon>
        <taxon>Bacillota</taxon>
        <taxon>Bacilli</taxon>
        <taxon>Bacillales</taxon>
        <taxon>Paenibacillaceae</taxon>
        <taxon>Paenibacillus</taxon>
    </lineage>
</organism>
<evidence type="ECO:0000256" key="4">
    <source>
        <dbReference type="ARBA" id="ARBA00022729"/>
    </source>
</evidence>
<dbReference type="InterPro" id="IPR051313">
    <property type="entry name" value="Bact_iron-sidero_bind"/>
</dbReference>
<evidence type="ECO:0000256" key="3">
    <source>
        <dbReference type="ARBA" id="ARBA00022448"/>
    </source>
</evidence>
<dbReference type="Gene3D" id="3.40.50.1980">
    <property type="entry name" value="Nitrogenase molybdenum iron protein domain"/>
    <property type="match status" value="2"/>
</dbReference>
<dbReference type="PROSITE" id="PS50983">
    <property type="entry name" value="FE_B12_PBP"/>
    <property type="match status" value="1"/>
</dbReference>
<feature type="compositionally biased region" description="Polar residues" evidence="5">
    <location>
        <begin position="23"/>
        <end position="32"/>
    </location>
</feature>
<gene>
    <name evidence="7" type="ORF">ACFQ2I_14850</name>
</gene>
<evidence type="ECO:0000256" key="2">
    <source>
        <dbReference type="ARBA" id="ARBA00008814"/>
    </source>
</evidence>
<proteinExistence type="inferred from homology"/>
<comment type="caution">
    <text evidence="7">The sequence shown here is derived from an EMBL/GenBank/DDBJ whole genome shotgun (WGS) entry which is preliminary data.</text>
</comment>
<feature type="domain" description="Fe/B12 periplasmic-binding" evidence="6">
    <location>
        <begin position="58"/>
        <end position="327"/>
    </location>
</feature>
<keyword evidence="8" id="KW-1185">Reference proteome</keyword>
<dbReference type="SUPFAM" id="SSF53807">
    <property type="entry name" value="Helical backbone' metal receptor"/>
    <property type="match status" value="1"/>
</dbReference>
<dbReference type="PANTHER" id="PTHR30532:SF21">
    <property type="entry name" value="SIDEROPHORE-BINDING LIPOPROTEIN YFIY-RELATED"/>
    <property type="match status" value="1"/>
</dbReference>
<dbReference type="Pfam" id="PF01497">
    <property type="entry name" value="Peripla_BP_2"/>
    <property type="match status" value="1"/>
</dbReference>
<evidence type="ECO:0000259" key="6">
    <source>
        <dbReference type="PROSITE" id="PS50983"/>
    </source>
</evidence>
<evidence type="ECO:0000313" key="8">
    <source>
        <dbReference type="Proteomes" id="UP001596989"/>
    </source>
</evidence>
<name>A0ABW3HT73_9BACL</name>
<keyword evidence="3" id="KW-0813">Transport</keyword>
<comment type="subcellular location">
    <subcellularLocation>
        <location evidence="1">Cell envelope</location>
    </subcellularLocation>
</comment>
<sequence length="327" mass="35781">MTVLGGCGSGNAANKENGDVQKEASSSGNVSRGDNAAGGIREIKHAMGKTEIEGTPQRIVTLYQGATDVAVALGVKPVGAVESWAQQPMYDYLKEELADTVILGSEAQPNVEEIAKLKPDLIIASKLRNEKIYENLKAIAPTVTHETVFQFKETVELMGQALNKESEAAELLQAWDARVADFTGKISAKLSGEWPVTVSILNYRADHARIYVTGYAANILNELGFIRTEYQQKEADEGKVVISLTDKEAIPSMNAGTIFYFKGGFGEDEAVNKSYEEWTTHPLFQQLDAVKNNRVFQVDEIAWNLGGGISNANVMLDQLYEHYGLEK</sequence>
<evidence type="ECO:0000256" key="5">
    <source>
        <dbReference type="SAM" id="MobiDB-lite"/>
    </source>
</evidence>
<dbReference type="Proteomes" id="UP001596989">
    <property type="component" value="Unassembled WGS sequence"/>
</dbReference>
<protein>
    <submittedName>
        <fullName evidence="7">ABC transporter substrate-binding protein</fullName>
    </submittedName>
</protein>
<evidence type="ECO:0000313" key="7">
    <source>
        <dbReference type="EMBL" id="MFD0960669.1"/>
    </source>
</evidence>
<feature type="region of interest" description="Disordered" evidence="5">
    <location>
        <begin position="1"/>
        <end position="36"/>
    </location>
</feature>
<dbReference type="EMBL" id="JBHTJZ010000023">
    <property type="protein sequence ID" value="MFD0960669.1"/>
    <property type="molecule type" value="Genomic_DNA"/>
</dbReference>